<evidence type="ECO:0000256" key="2">
    <source>
        <dbReference type="ARBA" id="ARBA00022527"/>
    </source>
</evidence>
<organism evidence="14 15">
    <name type="scientific">Pararge aegeria aegeria</name>
    <dbReference type="NCBI Taxonomy" id="348720"/>
    <lineage>
        <taxon>Eukaryota</taxon>
        <taxon>Metazoa</taxon>
        <taxon>Ecdysozoa</taxon>
        <taxon>Arthropoda</taxon>
        <taxon>Hexapoda</taxon>
        <taxon>Insecta</taxon>
        <taxon>Pterygota</taxon>
        <taxon>Neoptera</taxon>
        <taxon>Endopterygota</taxon>
        <taxon>Lepidoptera</taxon>
        <taxon>Glossata</taxon>
        <taxon>Ditrysia</taxon>
        <taxon>Papilionoidea</taxon>
        <taxon>Nymphalidae</taxon>
        <taxon>Satyrinae</taxon>
        <taxon>Satyrini</taxon>
        <taxon>Parargina</taxon>
        <taxon>Pararge</taxon>
    </lineage>
</organism>
<comment type="catalytic activity">
    <reaction evidence="10">
        <text>L-threonyl-[protein] + ATP = O-phospho-L-threonyl-[protein] + ADP + H(+)</text>
        <dbReference type="Rhea" id="RHEA:46608"/>
        <dbReference type="Rhea" id="RHEA-COMP:11060"/>
        <dbReference type="Rhea" id="RHEA-COMP:11605"/>
        <dbReference type="ChEBI" id="CHEBI:15378"/>
        <dbReference type="ChEBI" id="CHEBI:30013"/>
        <dbReference type="ChEBI" id="CHEBI:30616"/>
        <dbReference type="ChEBI" id="CHEBI:61977"/>
        <dbReference type="ChEBI" id="CHEBI:456216"/>
        <dbReference type="EC" id="2.7.11.22"/>
    </reaction>
</comment>
<evidence type="ECO:0000256" key="7">
    <source>
        <dbReference type="ARBA" id="ARBA00022840"/>
    </source>
</evidence>
<dbReference type="OrthoDB" id="1732493at2759"/>
<dbReference type="EMBL" id="CAKXAJ010025540">
    <property type="protein sequence ID" value="CAH2240678.1"/>
    <property type="molecule type" value="Genomic_DNA"/>
</dbReference>
<keyword evidence="7 12" id="KW-0067">ATP-binding</keyword>
<dbReference type="AlphaFoldDB" id="A0A8S4RSU2"/>
<accession>A0A8S4RSU2</accession>
<keyword evidence="6" id="KW-0418">Kinase</keyword>
<dbReference type="EC" id="2.7.11.22" evidence="1"/>
<dbReference type="InterPro" id="IPR017441">
    <property type="entry name" value="Protein_kinase_ATP_BS"/>
</dbReference>
<keyword evidence="5 12" id="KW-0547">Nucleotide-binding</keyword>
<dbReference type="Gene3D" id="1.10.510.10">
    <property type="entry name" value="Transferase(Phosphotransferase) domain 1"/>
    <property type="match status" value="1"/>
</dbReference>
<dbReference type="InterPro" id="IPR000719">
    <property type="entry name" value="Prot_kinase_dom"/>
</dbReference>
<evidence type="ECO:0000256" key="11">
    <source>
        <dbReference type="ARBA" id="ARBA00048367"/>
    </source>
</evidence>
<dbReference type="GO" id="GO:0007409">
    <property type="term" value="P:axonogenesis"/>
    <property type="evidence" value="ECO:0007669"/>
    <property type="project" value="TreeGrafter"/>
</dbReference>
<dbReference type="GO" id="GO:0004693">
    <property type="term" value="F:cyclin-dependent protein serine/threonine kinase activity"/>
    <property type="evidence" value="ECO:0007669"/>
    <property type="project" value="UniProtKB-EC"/>
</dbReference>
<dbReference type="GO" id="GO:0005737">
    <property type="term" value="C:cytoplasm"/>
    <property type="evidence" value="ECO:0007669"/>
    <property type="project" value="TreeGrafter"/>
</dbReference>
<dbReference type="Proteomes" id="UP000838756">
    <property type="component" value="Unassembled WGS sequence"/>
</dbReference>
<evidence type="ECO:0000256" key="6">
    <source>
        <dbReference type="ARBA" id="ARBA00022777"/>
    </source>
</evidence>
<dbReference type="Gene3D" id="3.30.200.20">
    <property type="entry name" value="Phosphorylase Kinase, domain 1"/>
    <property type="match status" value="1"/>
</dbReference>
<evidence type="ECO:0000313" key="14">
    <source>
        <dbReference type="EMBL" id="CAH2240678.1"/>
    </source>
</evidence>
<dbReference type="SUPFAM" id="SSF56112">
    <property type="entry name" value="Protein kinase-like (PK-like)"/>
    <property type="match status" value="1"/>
</dbReference>
<dbReference type="InterPro" id="IPR050108">
    <property type="entry name" value="CDK"/>
</dbReference>
<protein>
    <recommendedName>
        <fullName evidence="1">cyclin-dependent kinase</fullName>
        <ecNumber evidence="1">2.7.11.22</ecNumber>
    </recommendedName>
    <alternativeName>
        <fullName evidence="9">Cell division protein kinase 5</fullName>
    </alternativeName>
</protein>
<evidence type="ECO:0000256" key="8">
    <source>
        <dbReference type="ARBA" id="ARBA00023306"/>
    </source>
</evidence>
<keyword evidence="15" id="KW-1185">Reference proteome</keyword>
<evidence type="ECO:0000256" key="3">
    <source>
        <dbReference type="ARBA" id="ARBA00022618"/>
    </source>
</evidence>
<comment type="caution">
    <text evidence="14">The sequence shown here is derived from an EMBL/GenBank/DDBJ whole genome shotgun (WGS) entry which is preliminary data.</text>
</comment>
<evidence type="ECO:0000256" key="9">
    <source>
        <dbReference type="ARBA" id="ARBA00041295"/>
    </source>
</evidence>
<name>A0A8S4RSU2_9NEOP</name>
<dbReference type="FunFam" id="3.30.200.20:FF:000144">
    <property type="entry name" value="Cyclin-dependent kinase 5"/>
    <property type="match status" value="1"/>
</dbReference>
<feature type="binding site" evidence="12">
    <location>
        <position position="33"/>
    </location>
    <ligand>
        <name>ATP</name>
        <dbReference type="ChEBI" id="CHEBI:30616"/>
    </ligand>
</feature>
<dbReference type="InterPro" id="IPR011009">
    <property type="entry name" value="Kinase-like_dom_sf"/>
</dbReference>
<evidence type="ECO:0000256" key="4">
    <source>
        <dbReference type="ARBA" id="ARBA00022679"/>
    </source>
</evidence>
<evidence type="ECO:0000256" key="12">
    <source>
        <dbReference type="PROSITE-ProRule" id="PRU10141"/>
    </source>
</evidence>
<evidence type="ECO:0000256" key="1">
    <source>
        <dbReference type="ARBA" id="ARBA00012425"/>
    </source>
</evidence>
<evidence type="ECO:0000313" key="15">
    <source>
        <dbReference type="Proteomes" id="UP000838756"/>
    </source>
</evidence>
<proteinExistence type="predicted"/>
<dbReference type="PANTHER" id="PTHR24056">
    <property type="entry name" value="CELL DIVISION PROTEIN KINASE"/>
    <property type="match status" value="1"/>
</dbReference>
<evidence type="ECO:0000256" key="10">
    <source>
        <dbReference type="ARBA" id="ARBA00047811"/>
    </source>
</evidence>
<keyword evidence="4" id="KW-0808">Transferase</keyword>
<dbReference type="PROSITE" id="PS50011">
    <property type="entry name" value="PROTEIN_KINASE_DOM"/>
    <property type="match status" value="1"/>
</dbReference>
<dbReference type="GO" id="GO:0005524">
    <property type="term" value="F:ATP binding"/>
    <property type="evidence" value="ECO:0007669"/>
    <property type="project" value="UniProtKB-UniRule"/>
</dbReference>
<dbReference type="PANTHER" id="PTHR24056:SF46">
    <property type="entry name" value="CYCLIN-DEPENDENT KINASE 5"/>
    <property type="match status" value="1"/>
</dbReference>
<keyword evidence="3" id="KW-0132">Cell division</keyword>
<evidence type="ECO:0000256" key="5">
    <source>
        <dbReference type="ARBA" id="ARBA00022741"/>
    </source>
</evidence>
<gene>
    <name evidence="14" type="primary">jg4714</name>
    <name evidence="14" type="ORF">PAEG_LOCUS17246</name>
</gene>
<keyword evidence="2" id="KW-0723">Serine/threonine-protein kinase</keyword>
<dbReference type="PROSITE" id="PS00107">
    <property type="entry name" value="PROTEIN_KINASE_ATP"/>
    <property type="match status" value="1"/>
</dbReference>
<feature type="domain" description="Protein kinase" evidence="13">
    <location>
        <begin position="4"/>
        <end position="200"/>
    </location>
</feature>
<evidence type="ECO:0000259" key="13">
    <source>
        <dbReference type="PROSITE" id="PS50011"/>
    </source>
</evidence>
<dbReference type="Pfam" id="PF00069">
    <property type="entry name" value="Pkinase"/>
    <property type="match status" value="1"/>
</dbReference>
<dbReference type="GO" id="GO:0051402">
    <property type="term" value="P:neuron apoptotic process"/>
    <property type="evidence" value="ECO:0007669"/>
    <property type="project" value="TreeGrafter"/>
</dbReference>
<dbReference type="GO" id="GO:0005634">
    <property type="term" value="C:nucleus"/>
    <property type="evidence" value="ECO:0007669"/>
    <property type="project" value="TreeGrafter"/>
</dbReference>
<comment type="catalytic activity">
    <reaction evidence="11">
        <text>L-seryl-[protein] + ATP = O-phospho-L-seryl-[protein] + ADP + H(+)</text>
        <dbReference type="Rhea" id="RHEA:17989"/>
        <dbReference type="Rhea" id="RHEA-COMP:9863"/>
        <dbReference type="Rhea" id="RHEA-COMP:11604"/>
        <dbReference type="ChEBI" id="CHEBI:15378"/>
        <dbReference type="ChEBI" id="CHEBI:29999"/>
        <dbReference type="ChEBI" id="CHEBI:30616"/>
        <dbReference type="ChEBI" id="CHEBI:83421"/>
        <dbReference type="ChEBI" id="CHEBI:456216"/>
        <dbReference type="EC" id="2.7.11.22"/>
    </reaction>
</comment>
<keyword evidence="8" id="KW-0131">Cell cycle</keyword>
<dbReference type="GO" id="GO:0048489">
    <property type="term" value="P:synaptic vesicle transport"/>
    <property type="evidence" value="ECO:0007669"/>
    <property type="project" value="TreeGrafter"/>
</dbReference>
<reference evidence="14" key="1">
    <citation type="submission" date="2022-03" db="EMBL/GenBank/DDBJ databases">
        <authorList>
            <person name="Lindestad O."/>
        </authorList>
    </citation>
    <scope>NUCLEOTIDE SEQUENCE</scope>
</reference>
<sequence length="200" mass="22783">MQKYEKLEKIGEGTYGTVFKAKNKETHEIVALKRVRLDDDDEGVPSSALREICLLKELKHKNIVRLYDVLHSEKKLTLVFEHCDQDLKKYFDSLNELANSGRPLFPGSDVDDQLKRIFKLLGTPNEDTWPGVTQLPDYKPLPVYQPSLGLAQVVPRLPARGRDLLSRLLTCNPALRMPADDAMAHAYFHDLNPSVKNDRC</sequence>
<dbReference type="GO" id="GO:0051301">
    <property type="term" value="P:cell division"/>
    <property type="evidence" value="ECO:0007669"/>
    <property type="project" value="UniProtKB-KW"/>
</dbReference>